<name>A0A1I4MEU3_9FIRM</name>
<dbReference type="AlphaFoldDB" id="A0A1I4MEU3"/>
<evidence type="ECO:0000313" key="1">
    <source>
        <dbReference type="EMBL" id="SFM01741.1"/>
    </source>
</evidence>
<dbReference type="Proteomes" id="UP000199520">
    <property type="component" value="Unassembled WGS sequence"/>
</dbReference>
<reference evidence="2" key="1">
    <citation type="submission" date="2016-10" db="EMBL/GenBank/DDBJ databases">
        <authorList>
            <person name="Varghese N."/>
            <person name="Submissions S."/>
        </authorList>
    </citation>
    <scope>NUCLEOTIDE SEQUENCE [LARGE SCALE GENOMIC DNA]</scope>
    <source>
        <strain evidence="2">DSM 13327</strain>
    </source>
</reference>
<evidence type="ECO:0000313" key="2">
    <source>
        <dbReference type="Proteomes" id="UP000199520"/>
    </source>
</evidence>
<dbReference type="RefSeq" id="WP_175490590.1">
    <property type="nucleotide sequence ID" value="NZ_FOTS01000033.1"/>
</dbReference>
<organism evidence="1 2">
    <name type="scientific">Pelosinus propionicus DSM 13327</name>
    <dbReference type="NCBI Taxonomy" id="1123291"/>
    <lineage>
        <taxon>Bacteria</taxon>
        <taxon>Bacillati</taxon>
        <taxon>Bacillota</taxon>
        <taxon>Negativicutes</taxon>
        <taxon>Selenomonadales</taxon>
        <taxon>Sporomusaceae</taxon>
        <taxon>Pelosinus</taxon>
    </lineage>
</organism>
<accession>A0A1I4MEU3</accession>
<gene>
    <name evidence="1" type="ORF">SAMN04490355_10332</name>
</gene>
<dbReference type="EMBL" id="FOTS01000033">
    <property type="protein sequence ID" value="SFM01741.1"/>
    <property type="molecule type" value="Genomic_DNA"/>
</dbReference>
<proteinExistence type="predicted"/>
<sequence>MVEKLNSSLVNGDFSFTNDLKVQKYPGDLPERVIQFVEENFSKSSC</sequence>
<protein>
    <submittedName>
        <fullName evidence="1">Tagaturonate reductase</fullName>
    </submittedName>
</protein>
<keyword evidence="2" id="KW-1185">Reference proteome</keyword>